<evidence type="ECO:0000313" key="5">
    <source>
        <dbReference type="EMBL" id="MBC8745945.1"/>
    </source>
</evidence>
<dbReference type="RefSeq" id="WP_376776318.1">
    <property type="nucleotide sequence ID" value="NZ_VZQQ01000003.1"/>
</dbReference>
<evidence type="ECO:0000256" key="2">
    <source>
        <dbReference type="ARBA" id="ARBA00023015"/>
    </source>
</evidence>
<keyword evidence="2" id="KW-0805">Transcription regulation</keyword>
<dbReference type="InterPro" id="IPR036390">
    <property type="entry name" value="WH_DNA-bd_sf"/>
</dbReference>
<evidence type="ECO:0000313" key="6">
    <source>
        <dbReference type="Proteomes" id="UP000736373"/>
    </source>
</evidence>
<dbReference type="Gene3D" id="1.10.10.10">
    <property type="entry name" value="Winged helix-like DNA-binding domain superfamily/Winged helix DNA-binding domain"/>
    <property type="match status" value="1"/>
</dbReference>
<feature type="domain" description="HTH lysR-type" evidence="4">
    <location>
        <begin position="23"/>
        <end position="80"/>
    </location>
</feature>
<dbReference type="InterPro" id="IPR036388">
    <property type="entry name" value="WH-like_DNA-bd_sf"/>
</dbReference>
<evidence type="ECO:0000259" key="4">
    <source>
        <dbReference type="PROSITE" id="PS50931"/>
    </source>
</evidence>
<evidence type="ECO:0000256" key="1">
    <source>
        <dbReference type="ARBA" id="ARBA00009437"/>
    </source>
</evidence>
<proteinExistence type="inferred from homology"/>
<comment type="similarity">
    <text evidence="1">Belongs to the LysR transcriptional regulatory family.</text>
</comment>
<keyword evidence="6" id="KW-1185">Reference proteome</keyword>
<dbReference type="PANTHER" id="PTHR30126:SF84">
    <property type="entry name" value="HTH-TYPE TRANSCRIPTIONAL REGULATOR PTXR"/>
    <property type="match status" value="1"/>
</dbReference>
<gene>
    <name evidence="5" type="ORF">F6X42_04670</name>
</gene>
<comment type="caution">
    <text evidence="5">The sequence shown here is derived from an EMBL/GenBank/DDBJ whole genome shotgun (WGS) entry which is preliminary data.</text>
</comment>
<reference evidence="5 6" key="1">
    <citation type="submission" date="2019-09" db="EMBL/GenBank/DDBJ databases">
        <title>Paraburkholderia podalyriae sp. nov., A South African Podalyria-associated rhizobium.</title>
        <authorList>
            <person name="Mavima L."/>
            <person name="Beukes C.W."/>
            <person name="Palmer M."/>
            <person name="De Meyer S.E."/>
            <person name="James E.K."/>
            <person name="Maluk M."/>
            <person name="Avontuur J.R."/>
            <person name="Chan W.Y."/>
            <person name="Venter S.N."/>
            <person name="Steenkamp E.T."/>
        </authorList>
    </citation>
    <scope>NUCLEOTIDE SEQUENCE [LARGE SCALE GENOMIC DNA]</scope>
    <source>
        <strain evidence="5 6">WC7.3b</strain>
    </source>
</reference>
<organism evidence="5 6">
    <name type="scientific">Paraburkholderia podalyriae</name>
    <dbReference type="NCBI Taxonomy" id="1938811"/>
    <lineage>
        <taxon>Bacteria</taxon>
        <taxon>Pseudomonadati</taxon>
        <taxon>Pseudomonadota</taxon>
        <taxon>Betaproteobacteria</taxon>
        <taxon>Burkholderiales</taxon>
        <taxon>Burkholderiaceae</taxon>
        <taxon>Paraburkholderia</taxon>
    </lineage>
</organism>
<accession>A0ABR7PI21</accession>
<dbReference type="Pfam" id="PF00126">
    <property type="entry name" value="HTH_1"/>
    <property type="match status" value="1"/>
</dbReference>
<sequence>MPQVRQRMTAVQSANPGNSFATDEFAQIQTFIKVVEDGSFSAAARCTNSSVSSIARQIQALQVELGIRLLNRTTRSLALTEPGQVFHDRVSTIARELSNAKSEAASFRGPDHFLTCCSDTRTWALIFH</sequence>
<dbReference type="PROSITE" id="PS50931">
    <property type="entry name" value="HTH_LYSR"/>
    <property type="match status" value="1"/>
</dbReference>
<dbReference type="EMBL" id="VZQQ01000003">
    <property type="protein sequence ID" value="MBC8745945.1"/>
    <property type="molecule type" value="Genomic_DNA"/>
</dbReference>
<dbReference type="InterPro" id="IPR000847">
    <property type="entry name" value="LysR_HTH_N"/>
</dbReference>
<dbReference type="Proteomes" id="UP000736373">
    <property type="component" value="Unassembled WGS sequence"/>
</dbReference>
<name>A0ABR7PI21_9BURK</name>
<dbReference type="SUPFAM" id="SSF46785">
    <property type="entry name" value="Winged helix' DNA-binding domain"/>
    <property type="match status" value="1"/>
</dbReference>
<keyword evidence="3" id="KW-0804">Transcription</keyword>
<dbReference type="PANTHER" id="PTHR30126">
    <property type="entry name" value="HTH-TYPE TRANSCRIPTIONAL REGULATOR"/>
    <property type="match status" value="1"/>
</dbReference>
<protein>
    <submittedName>
        <fullName evidence="5">LysR family transcriptional regulator</fullName>
    </submittedName>
</protein>
<evidence type="ECO:0000256" key="3">
    <source>
        <dbReference type="ARBA" id="ARBA00023163"/>
    </source>
</evidence>